<keyword evidence="7 10" id="KW-0472">Membrane</keyword>
<keyword evidence="4 10" id="KW-0812">Transmembrane</keyword>
<evidence type="ECO:0000256" key="6">
    <source>
        <dbReference type="ARBA" id="ARBA00022989"/>
    </source>
</evidence>
<keyword evidence="5 10" id="KW-0256">Endoplasmic reticulum</keyword>
<comment type="subcellular location">
    <subcellularLocation>
        <location evidence="1 10">Endoplasmic reticulum membrane</location>
        <topology evidence="1 10">Multi-pass membrane protein</topology>
    </subcellularLocation>
</comment>
<dbReference type="EMBL" id="MRZV01000298">
    <property type="protein sequence ID" value="PIK53166.1"/>
    <property type="molecule type" value="Genomic_DNA"/>
</dbReference>
<proteinExistence type="inferred from homology"/>
<evidence type="ECO:0000256" key="1">
    <source>
        <dbReference type="ARBA" id="ARBA00004477"/>
    </source>
</evidence>
<comment type="similarity">
    <text evidence="2 10">Belongs to the DPM2 family.</text>
</comment>
<keyword evidence="12" id="KW-1185">Reference proteome</keyword>
<evidence type="ECO:0000313" key="12">
    <source>
        <dbReference type="Proteomes" id="UP000230750"/>
    </source>
</evidence>
<evidence type="ECO:0000256" key="7">
    <source>
        <dbReference type="ARBA" id="ARBA00023136"/>
    </source>
</evidence>
<comment type="function">
    <text evidence="8">Regulates the biosynthesis of dolichol phosphate-mannose. Regulatory subunit of the dolichol-phosphate mannose (DPM) synthase complex; essential for the ER localization and stable expression of DPM1. Part of the glycosylphosphatidylinositol-N-acetylglucosaminyltransferase (GPI-GnT) complex that catalyzes the transfer of N-acetylglucosamine from UDP-N-acetylglucosamine to phosphatidylinositol and participates in the first step of GPI biosynthesis. May act by regulating the GPI-GNT complex.</text>
</comment>
<feature type="non-terminal residue" evidence="11">
    <location>
        <position position="64"/>
    </location>
</feature>
<organism evidence="11 12">
    <name type="scientific">Stichopus japonicus</name>
    <name type="common">Sea cucumber</name>
    <dbReference type="NCBI Taxonomy" id="307972"/>
    <lineage>
        <taxon>Eukaryota</taxon>
        <taxon>Metazoa</taxon>
        <taxon>Echinodermata</taxon>
        <taxon>Eleutherozoa</taxon>
        <taxon>Echinozoa</taxon>
        <taxon>Holothuroidea</taxon>
        <taxon>Aspidochirotacea</taxon>
        <taxon>Aspidochirotida</taxon>
        <taxon>Stichopodidae</taxon>
        <taxon>Apostichopus</taxon>
    </lineage>
</organism>
<protein>
    <recommendedName>
        <fullName evidence="3 10">Dolichol phosphate-mannose biosynthesis regulatory protein</fullName>
    </recommendedName>
</protein>
<dbReference type="AlphaFoldDB" id="A0A2G8KYR9"/>
<dbReference type="PANTHER" id="PTHR15039:SF11">
    <property type="entry name" value="DOLICHOL PHOSPHATE-MANNOSE BIOSYNTHESIS REGULATORY PROTEIN"/>
    <property type="match status" value="1"/>
</dbReference>
<dbReference type="PANTHER" id="PTHR15039">
    <property type="entry name" value="DOLICHOL PHOSPHATE-MANNOSE BIOSYNTHESIS REGULATORY PROTEIN"/>
    <property type="match status" value="1"/>
</dbReference>
<evidence type="ECO:0000256" key="8">
    <source>
        <dbReference type="ARBA" id="ARBA00045174"/>
    </source>
</evidence>
<sequence length="64" mass="6969">ATGSDQAVGYGIVLFAGAVFIYYSLWVIILPFVEPGQFLHQLFLPRAYAVILPLVAGVVLLTFI</sequence>
<dbReference type="GO" id="GO:0030234">
    <property type="term" value="F:enzyme regulator activity"/>
    <property type="evidence" value="ECO:0007669"/>
    <property type="project" value="UniProtKB-UniRule"/>
</dbReference>
<evidence type="ECO:0000256" key="5">
    <source>
        <dbReference type="ARBA" id="ARBA00022824"/>
    </source>
</evidence>
<comment type="subunit">
    <text evidence="9">Component of the dolichol-phosphate mannose (DPM) synthase complex composed of DPM1, DPM2 and DPM3; in the complex interacts directly with DPM3. Component of the glycosylphosphatidylinositol-N-acetylglucosaminyltransferase (GPI-GnT) complex composed at least by PIGA, PIGC, PIGH, PIGP, PIGQ, PIGY and DPM2. Interacts with PIGA, PIGC and PIGQ.</text>
</comment>
<reference evidence="11 12" key="1">
    <citation type="journal article" date="2017" name="PLoS Biol.">
        <title>The sea cucumber genome provides insights into morphological evolution and visceral regeneration.</title>
        <authorList>
            <person name="Zhang X."/>
            <person name="Sun L."/>
            <person name="Yuan J."/>
            <person name="Sun Y."/>
            <person name="Gao Y."/>
            <person name="Zhang L."/>
            <person name="Li S."/>
            <person name="Dai H."/>
            <person name="Hamel J.F."/>
            <person name="Liu C."/>
            <person name="Yu Y."/>
            <person name="Liu S."/>
            <person name="Lin W."/>
            <person name="Guo K."/>
            <person name="Jin S."/>
            <person name="Xu P."/>
            <person name="Storey K.B."/>
            <person name="Huan P."/>
            <person name="Zhang T."/>
            <person name="Zhou Y."/>
            <person name="Zhang J."/>
            <person name="Lin C."/>
            <person name="Li X."/>
            <person name="Xing L."/>
            <person name="Huo D."/>
            <person name="Sun M."/>
            <person name="Wang L."/>
            <person name="Mercier A."/>
            <person name="Li F."/>
            <person name="Yang H."/>
            <person name="Xiang J."/>
        </authorList>
    </citation>
    <scope>NUCLEOTIDE SEQUENCE [LARGE SCALE GENOMIC DNA]</scope>
    <source>
        <strain evidence="11">Shaxun</strain>
        <tissue evidence="11">Muscle</tissue>
    </source>
</reference>
<evidence type="ECO:0000313" key="11">
    <source>
        <dbReference type="EMBL" id="PIK53166.1"/>
    </source>
</evidence>
<dbReference type="GO" id="GO:0033185">
    <property type="term" value="C:dolichol-phosphate-mannose synthase complex"/>
    <property type="evidence" value="ECO:0007669"/>
    <property type="project" value="TreeGrafter"/>
</dbReference>
<evidence type="ECO:0000256" key="3">
    <source>
        <dbReference type="ARBA" id="ARBA00018157"/>
    </source>
</evidence>
<evidence type="ECO:0000256" key="4">
    <source>
        <dbReference type="ARBA" id="ARBA00022692"/>
    </source>
</evidence>
<dbReference type="OrthoDB" id="311279at2759"/>
<evidence type="ECO:0000256" key="10">
    <source>
        <dbReference type="RuleBase" id="RU365084"/>
    </source>
</evidence>
<dbReference type="GO" id="GO:0006506">
    <property type="term" value="P:GPI anchor biosynthetic process"/>
    <property type="evidence" value="ECO:0007669"/>
    <property type="project" value="TreeGrafter"/>
</dbReference>
<dbReference type="Proteomes" id="UP000230750">
    <property type="component" value="Unassembled WGS sequence"/>
</dbReference>
<dbReference type="UniPathway" id="UPA00378"/>
<dbReference type="Pfam" id="PF07297">
    <property type="entry name" value="DPM2"/>
    <property type="match status" value="1"/>
</dbReference>
<comment type="pathway">
    <text evidence="10">Protein modification; protein glycosylation.</text>
</comment>
<dbReference type="InterPro" id="IPR009914">
    <property type="entry name" value="DPM2"/>
</dbReference>
<dbReference type="GO" id="GO:0005789">
    <property type="term" value="C:endoplasmic reticulum membrane"/>
    <property type="evidence" value="ECO:0007669"/>
    <property type="project" value="UniProtKB-SubCell"/>
</dbReference>
<dbReference type="GO" id="GO:0180047">
    <property type="term" value="P:dolichol phosphate mannose biosynthetic process"/>
    <property type="evidence" value="ECO:0007669"/>
    <property type="project" value="InterPro"/>
</dbReference>
<evidence type="ECO:0000256" key="2">
    <source>
        <dbReference type="ARBA" id="ARBA00005478"/>
    </source>
</evidence>
<comment type="function">
    <text evidence="10">Regulatory subunit of the dolichol-phosphate mannose (DPM) synthase complex; essential for the ER localization.</text>
</comment>
<feature type="transmembrane region" description="Helical" evidence="10">
    <location>
        <begin position="45"/>
        <end position="63"/>
    </location>
</feature>
<keyword evidence="6 10" id="KW-1133">Transmembrane helix</keyword>
<feature type="non-terminal residue" evidence="11">
    <location>
        <position position="1"/>
    </location>
</feature>
<feature type="transmembrane region" description="Helical" evidence="10">
    <location>
        <begin position="7"/>
        <end position="33"/>
    </location>
</feature>
<evidence type="ECO:0000256" key="9">
    <source>
        <dbReference type="ARBA" id="ARBA00046896"/>
    </source>
</evidence>
<accession>A0A2G8KYR9</accession>
<gene>
    <name evidence="11" type="ORF">BSL78_09944</name>
</gene>
<comment type="caution">
    <text evidence="11">The sequence shown here is derived from an EMBL/GenBank/DDBJ whole genome shotgun (WGS) entry which is preliminary data.</text>
</comment>
<dbReference type="STRING" id="307972.A0A2G8KYR9"/>
<name>A0A2G8KYR9_STIJA</name>